<dbReference type="RefSeq" id="WP_160609806.1">
    <property type="nucleotide sequence ID" value="NZ_WTZA01000001.1"/>
</dbReference>
<evidence type="ECO:0000313" key="1">
    <source>
        <dbReference type="EMBL" id="MXO74012.1"/>
    </source>
</evidence>
<dbReference type="SUPFAM" id="SSF117396">
    <property type="entry name" value="TM1631-like"/>
    <property type="match status" value="1"/>
</dbReference>
<dbReference type="PANTHER" id="PTHR30348">
    <property type="entry name" value="UNCHARACTERIZED PROTEIN YECE"/>
    <property type="match status" value="1"/>
</dbReference>
<dbReference type="Pfam" id="PF01904">
    <property type="entry name" value="DUF72"/>
    <property type="match status" value="1"/>
</dbReference>
<dbReference type="PANTHER" id="PTHR30348:SF4">
    <property type="entry name" value="DUF72 DOMAIN-CONTAINING PROTEIN"/>
    <property type="match status" value="1"/>
</dbReference>
<proteinExistence type="predicted"/>
<protein>
    <submittedName>
        <fullName evidence="1">DUF72 domain-containing protein</fullName>
    </submittedName>
</protein>
<dbReference type="EMBL" id="WTZA01000001">
    <property type="protein sequence ID" value="MXO74012.1"/>
    <property type="molecule type" value="Genomic_DNA"/>
</dbReference>
<dbReference type="AlphaFoldDB" id="A0A6I4T9X6"/>
<comment type="caution">
    <text evidence="1">The sequence shown here is derived from an EMBL/GenBank/DDBJ whole genome shotgun (WGS) entry which is preliminary data.</text>
</comment>
<dbReference type="Proteomes" id="UP000439522">
    <property type="component" value="Unassembled WGS sequence"/>
</dbReference>
<accession>A0A6I4T9X6</accession>
<evidence type="ECO:0000313" key="2">
    <source>
        <dbReference type="Proteomes" id="UP000439522"/>
    </source>
</evidence>
<organism evidence="1 2">
    <name type="scientific">Tsuneonella aeria</name>
    <dbReference type="NCBI Taxonomy" id="1837929"/>
    <lineage>
        <taxon>Bacteria</taxon>
        <taxon>Pseudomonadati</taxon>
        <taxon>Pseudomonadota</taxon>
        <taxon>Alphaproteobacteria</taxon>
        <taxon>Sphingomonadales</taxon>
        <taxon>Erythrobacteraceae</taxon>
        <taxon>Tsuneonella</taxon>
    </lineage>
</organism>
<name>A0A6I4T9X6_9SPHN</name>
<sequence>MTIRVGVGGWTYEPWRGAFYPQGLTQKRELAFAARALTAIEINATYYGRQKPQSWHNWAAAVPDGFVFSVKASKYCTQRKVLADSGESIRKFLEQGFTALGDKLGPINWQLADGKTFDRDDFARFLDLIPERQDGVPLRHAVEVRHASFCHPAFLDLARARNIAVVFADSDAFPRIEEQTADFTYARLQRTLEDIDTGYDAAALDAWARQAKAWADGDRDVFIYFISGAKVRNPAAAMALIERLAS</sequence>
<dbReference type="InterPro" id="IPR002763">
    <property type="entry name" value="DUF72"/>
</dbReference>
<gene>
    <name evidence="1" type="ORF">GRI40_02100</name>
</gene>
<dbReference type="Gene3D" id="3.20.20.410">
    <property type="entry name" value="Protein of unknown function UPF0759"/>
    <property type="match status" value="1"/>
</dbReference>
<keyword evidence="2" id="KW-1185">Reference proteome</keyword>
<dbReference type="InterPro" id="IPR036520">
    <property type="entry name" value="UPF0759_sf"/>
</dbReference>
<dbReference type="OrthoDB" id="9780310at2"/>
<reference evidence="1 2" key="1">
    <citation type="submission" date="2019-12" db="EMBL/GenBank/DDBJ databases">
        <title>Genomic-based taxomic classification of the family Erythrobacteraceae.</title>
        <authorList>
            <person name="Xu L."/>
        </authorList>
    </citation>
    <scope>NUCLEOTIDE SEQUENCE [LARGE SCALE GENOMIC DNA]</scope>
    <source>
        <strain evidence="1 2">100921-2</strain>
    </source>
</reference>